<sequence>MPSESKGVALVTGAAQGIGRAIALRLASDGFDVALNDIPACEAQLNEFELEISAKGCRACSVVADVSVEEEVKGMIEAVVKQLGGLDVLVANAGIFRMGTLLSTAVEDFDAMFAVNARGTHLCYKYAAMQMIAQGRGGRIIGASSKNGKRGLPDGTGYGATKFAIRGLTQAAALELGRHRITVNCYAPGGVDTAMMRMARSQRAQDPEAIAFAKRLPTKLLPAVGYDGQVEDVASIVSYLVSKEAHFITGECALGQLDMNISVDGGIMLS</sequence>
<gene>
    <name evidence="1" type="ORF">BV22DRAFT_1102598</name>
</gene>
<proteinExistence type="predicted"/>
<organism evidence="1 2">
    <name type="scientific">Leucogyrophana mollusca</name>
    <dbReference type="NCBI Taxonomy" id="85980"/>
    <lineage>
        <taxon>Eukaryota</taxon>
        <taxon>Fungi</taxon>
        <taxon>Dikarya</taxon>
        <taxon>Basidiomycota</taxon>
        <taxon>Agaricomycotina</taxon>
        <taxon>Agaricomycetes</taxon>
        <taxon>Agaricomycetidae</taxon>
        <taxon>Boletales</taxon>
        <taxon>Boletales incertae sedis</taxon>
        <taxon>Leucogyrophana</taxon>
    </lineage>
</organism>
<accession>A0ACB8BX01</accession>
<dbReference type="EMBL" id="MU266344">
    <property type="protein sequence ID" value="KAH7929153.1"/>
    <property type="molecule type" value="Genomic_DNA"/>
</dbReference>
<evidence type="ECO:0000313" key="2">
    <source>
        <dbReference type="Proteomes" id="UP000790709"/>
    </source>
</evidence>
<reference evidence="1" key="1">
    <citation type="journal article" date="2021" name="New Phytol.">
        <title>Evolutionary innovations through gain and loss of genes in the ectomycorrhizal Boletales.</title>
        <authorList>
            <person name="Wu G."/>
            <person name="Miyauchi S."/>
            <person name="Morin E."/>
            <person name="Kuo A."/>
            <person name="Drula E."/>
            <person name="Varga T."/>
            <person name="Kohler A."/>
            <person name="Feng B."/>
            <person name="Cao Y."/>
            <person name="Lipzen A."/>
            <person name="Daum C."/>
            <person name="Hundley H."/>
            <person name="Pangilinan J."/>
            <person name="Johnson J."/>
            <person name="Barry K."/>
            <person name="LaButti K."/>
            <person name="Ng V."/>
            <person name="Ahrendt S."/>
            <person name="Min B."/>
            <person name="Choi I.G."/>
            <person name="Park H."/>
            <person name="Plett J.M."/>
            <person name="Magnuson J."/>
            <person name="Spatafora J.W."/>
            <person name="Nagy L.G."/>
            <person name="Henrissat B."/>
            <person name="Grigoriev I.V."/>
            <person name="Yang Z.L."/>
            <person name="Xu J."/>
            <person name="Martin F.M."/>
        </authorList>
    </citation>
    <scope>NUCLEOTIDE SEQUENCE</scope>
    <source>
        <strain evidence="1">KUC20120723A-06</strain>
    </source>
</reference>
<name>A0ACB8BX01_9AGAM</name>
<comment type="caution">
    <text evidence="1">The sequence shown here is derived from an EMBL/GenBank/DDBJ whole genome shotgun (WGS) entry which is preliminary data.</text>
</comment>
<keyword evidence="2" id="KW-1185">Reference proteome</keyword>
<dbReference type="Proteomes" id="UP000790709">
    <property type="component" value="Unassembled WGS sequence"/>
</dbReference>
<evidence type="ECO:0000313" key="1">
    <source>
        <dbReference type="EMBL" id="KAH7929153.1"/>
    </source>
</evidence>
<protein>
    <submittedName>
        <fullName evidence="1">NAD(P)-binding protein</fullName>
    </submittedName>
</protein>